<dbReference type="PANTHER" id="PTHR40124:SF1">
    <property type="entry name" value="DISAGGREGATASE RELATED REPEAT PROTEIN"/>
    <property type="match status" value="1"/>
</dbReference>
<protein>
    <submittedName>
        <fullName evidence="2">Polysaccharide lyase family 14 protein</fullName>
    </submittedName>
</protein>
<dbReference type="Gene3D" id="2.60.120.200">
    <property type="match status" value="1"/>
</dbReference>
<dbReference type="Proteomes" id="UP000053424">
    <property type="component" value="Unassembled WGS sequence"/>
</dbReference>
<proteinExistence type="predicted"/>
<keyword evidence="2" id="KW-0456">Lyase</keyword>
<dbReference type="HOGENOM" id="CLU_049744_0_1_1"/>
<dbReference type="AlphaFoldDB" id="A0A0C2YWV5"/>
<dbReference type="Pfam" id="PF21294">
    <property type="entry name" value="Polysacc_lyase_14"/>
    <property type="match status" value="1"/>
</dbReference>
<sequence>MNRITSYNDGFSPRVLLQPQNPLSEISSMRFDPSYLIPISEIVTGFTTSCYVHHKNVQHVPLADKELGVHKVASRTTHNLVIPPPASVSNAPQLAWEAVYPEGSINPSATIPGGFEFYLSGPTNFSRSLETASEAIFSYRMMLQDEWEWVKGGKLPGKFGGVGNLSYSCSGGRQEQRDKCFDLRAMWRPESVGELYTYLPQTPENSARLSSVPPKSVGNPDYGFSVGRGSYSLGPAVGEWIAIAFRVKLNEPGSNNGEIQLWIDGVSVINVDGLTLRTTEEARIKGMHFSTFFGGHEDDWASPKDQKAWFADVTGAILA</sequence>
<name>A0A0C2YWV5_HEBCY</name>
<gene>
    <name evidence="2" type="ORF">M413DRAFT_442152</name>
</gene>
<reference evidence="3" key="2">
    <citation type="submission" date="2015-01" db="EMBL/GenBank/DDBJ databases">
        <title>Evolutionary Origins and Diversification of the Mycorrhizal Mutualists.</title>
        <authorList>
            <consortium name="DOE Joint Genome Institute"/>
            <consortium name="Mycorrhizal Genomics Consortium"/>
            <person name="Kohler A."/>
            <person name="Kuo A."/>
            <person name="Nagy L.G."/>
            <person name="Floudas D."/>
            <person name="Copeland A."/>
            <person name="Barry K.W."/>
            <person name="Cichocki N."/>
            <person name="Veneault-Fourrey C."/>
            <person name="LaButti K."/>
            <person name="Lindquist E.A."/>
            <person name="Lipzen A."/>
            <person name="Lundell T."/>
            <person name="Morin E."/>
            <person name="Murat C."/>
            <person name="Riley R."/>
            <person name="Ohm R."/>
            <person name="Sun H."/>
            <person name="Tunlid A."/>
            <person name="Henrissat B."/>
            <person name="Grigoriev I.V."/>
            <person name="Hibbett D.S."/>
            <person name="Martin F."/>
        </authorList>
    </citation>
    <scope>NUCLEOTIDE SEQUENCE [LARGE SCALE GENOMIC DNA]</scope>
    <source>
        <strain evidence="3">h7</strain>
    </source>
</reference>
<keyword evidence="3" id="KW-1185">Reference proteome</keyword>
<evidence type="ECO:0000313" key="3">
    <source>
        <dbReference type="Proteomes" id="UP000053424"/>
    </source>
</evidence>
<dbReference type="STRING" id="686832.A0A0C2YWV5"/>
<dbReference type="GO" id="GO:0016829">
    <property type="term" value="F:lyase activity"/>
    <property type="evidence" value="ECO:0007669"/>
    <property type="project" value="UniProtKB-KW"/>
</dbReference>
<dbReference type="EMBL" id="KN831772">
    <property type="protein sequence ID" value="KIM45487.1"/>
    <property type="molecule type" value="Genomic_DNA"/>
</dbReference>
<evidence type="ECO:0000259" key="1">
    <source>
        <dbReference type="Pfam" id="PF21294"/>
    </source>
</evidence>
<organism evidence="2 3">
    <name type="scientific">Hebeloma cylindrosporum</name>
    <dbReference type="NCBI Taxonomy" id="76867"/>
    <lineage>
        <taxon>Eukaryota</taxon>
        <taxon>Fungi</taxon>
        <taxon>Dikarya</taxon>
        <taxon>Basidiomycota</taxon>
        <taxon>Agaricomycotina</taxon>
        <taxon>Agaricomycetes</taxon>
        <taxon>Agaricomycetidae</taxon>
        <taxon>Agaricales</taxon>
        <taxon>Agaricineae</taxon>
        <taxon>Hymenogastraceae</taxon>
        <taxon>Hebeloma</taxon>
    </lineage>
</organism>
<evidence type="ECO:0000313" key="2">
    <source>
        <dbReference type="EMBL" id="KIM45487.1"/>
    </source>
</evidence>
<reference evidence="2 3" key="1">
    <citation type="submission" date="2014-04" db="EMBL/GenBank/DDBJ databases">
        <authorList>
            <consortium name="DOE Joint Genome Institute"/>
            <person name="Kuo A."/>
            <person name="Gay G."/>
            <person name="Dore J."/>
            <person name="Kohler A."/>
            <person name="Nagy L.G."/>
            <person name="Floudas D."/>
            <person name="Copeland A."/>
            <person name="Barry K.W."/>
            <person name="Cichocki N."/>
            <person name="Veneault-Fourrey C."/>
            <person name="LaButti K."/>
            <person name="Lindquist E.A."/>
            <person name="Lipzen A."/>
            <person name="Lundell T."/>
            <person name="Morin E."/>
            <person name="Murat C."/>
            <person name="Sun H."/>
            <person name="Tunlid A."/>
            <person name="Henrissat B."/>
            <person name="Grigoriev I.V."/>
            <person name="Hibbett D.S."/>
            <person name="Martin F."/>
            <person name="Nordberg H.P."/>
            <person name="Cantor M.N."/>
            <person name="Hua S.X."/>
        </authorList>
    </citation>
    <scope>NUCLEOTIDE SEQUENCE [LARGE SCALE GENOMIC DNA]</scope>
    <source>
        <strain evidence="3">h7</strain>
    </source>
</reference>
<dbReference type="OrthoDB" id="3337916at2759"/>
<feature type="domain" description="Polysaccharide lyase 14" evidence="1">
    <location>
        <begin position="95"/>
        <end position="313"/>
    </location>
</feature>
<dbReference type="PANTHER" id="PTHR40124">
    <property type="match status" value="1"/>
</dbReference>
<accession>A0A0C2YWV5</accession>
<dbReference type="InterPro" id="IPR048958">
    <property type="entry name" value="Polysacc_lyase_14"/>
</dbReference>